<dbReference type="InterPro" id="IPR011990">
    <property type="entry name" value="TPR-like_helical_dom_sf"/>
</dbReference>
<dbReference type="AlphaFoldDB" id="A0A835U340"/>
<evidence type="ECO:0008006" key="5">
    <source>
        <dbReference type="Google" id="ProtNLM"/>
    </source>
</evidence>
<dbReference type="GO" id="GO:0003723">
    <property type="term" value="F:RNA binding"/>
    <property type="evidence" value="ECO:0007669"/>
    <property type="project" value="InterPro"/>
</dbReference>
<dbReference type="Gene3D" id="1.25.40.10">
    <property type="entry name" value="Tetratricopeptide repeat domain"/>
    <property type="match status" value="2"/>
</dbReference>
<feature type="repeat" description="PPR" evidence="2">
    <location>
        <begin position="313"/>
        <end position="343"/>
    </location>
</feature>
<evidence type="ECO:0000313" key="4">
    <source>
        <dbReference type="Proteomes" id="UP000636800"/>
    </source>
</evidence>
<dbReference type="InterPro" id="IPR046960">
    <property type="entry name" value="PPR_At4g14850-like_plant"/>
</dbReference>
<dbReference type="InterPro" id="IPR002885">
    <property type="entry name" value="PPR_rpt"/>
</dbReference>
<dbReference type="FunFam" id="1.25.40.10:FF:000090">
    <property type="entry name" value="Pentatricopeptide repeat-containing protein, chloroplastic"/>
    <property type="match status" value="1"/>
</dbReference>
<organism evidence="3 4">
    <name type="scientific">Vanilla planifolia</name>
    <name type="common">Vanilla</name>
    <dbReference type="NCBI Taxonomy" id="51239"/>
    <lineage>
        <taxon>Eukaryota</taxon>
        <taxon>Viridiplantae</taxon>
        <taxon>Streptophyta</taxon>
        <taxon>Embryophyta</taxon>
        <taxon>Tracheophyta</taxon>
        <taxon>Spermatophyta</taxon>
        <taxon>Magnoliopsida</taxon>
        <taxon>Liliopsida</taxon>
        <taxon>Asparagales</taxon>
        <taxon>Orchidaceae</taxon>
        <taxon>Vanilloideae</taxon>
        <taxon>Vanilleae</taxon>
        <taxon>Vanilla</taxon>
    </lineage>
</organism>
<comment type="caution">
    <text evidence="3">The sequence shown here is derived from an EMBL/GenBank/DDBJ whole genome shotgun (WGS) entry which is preliminary data.</text>
</comment>
<dbReference type="PROSITE" id="PS51375">
    <property type="entry name" value="PPR"/>
    <property type="match status" value="2"/>
</dbReference>
<keyword evidence="1" id="KW-0677">Repeat</keyword>
<accession>A0A835U340</accession>
<dbReference type="PANTHER" id="PTHR47926">
    <property type="entry name" value="PENTATRICOPEPTIDE REPEAT-CONTAINING PROTEIN"/>
    <property type="match status" value="1"/>
</dbReference>
<proteinExistence type="predicted"/>
<dbReference type="GO" id="GO:0009451">
    <property type="term" value="P:RNA modification"/>
    <property type="evidence" value="ECO:0007669"/>
    <property type="project" value="InterPro"/>
</dbReference>
<feature type="repeat" description="PPR" evidence="2">
    <location>
        <begin position="278"/>
        <end position="312"/>
    </location>
</feature>
<keyword evidence="4" id="KW-1185">Reference proteome</keyword>
<dbReference type="NCBIfam" id="TIGR00756">
    <property type="entry name" value="PPR"/>
    <property type="match status" value="2"/>
</dbReference>
<reference evidence="3 4" key="1">
    <citation type="journal article" date="2020" name="Nat. Food">
        <title>A phased Vanilla planifolia genome enables genetic improvement of flavour and production.</title>
        <authorList>
            <person name="Hasing T."/>
            <person name="Tang H."/>
            <person name="Brym M."/>
            <person name="Khazi F."/>
            <person name="Huang T."/>
            <person name="Chambers A.H."/>
        </authorList>
    </citation>
    <scope>NUCLEOTIDE SEQUENCE [LARGE SCALE GENOMIC DNA]</scope>
    <source>
        <tissue evidence="3">Leaf</tissue>
    </source>
</reference>
<dbReference type="Pfam" id="PF13041">
    <property type="entry name" value="PPR_2"/>
    <property type="match status" value="1"/>
</dbReference>
<dbReference type="Proteomes" id="UP000636800">
    <property type="component" value="Unassembled WGS sequence"/>
</dbReference>
<dbReference type="Pfam" id="PF01535">
    <property type="entry name" value="PPR"/>
    <property type="match status" value="2"/>
</dbReference>
<dbReference type="EMBL" id="JADCNL010000509">
    <property type="protein sequence ID" value="KAG0447068.1"/>
    <property type="molecule type" value="Genomic_DNA"/>
</dbReference>
<evidence type="ECO:0000256" key="2">
    <source>
        <dbReference type="PROSITE-ProRule" id="PRU00708"/>
    </source>
</evidence>
<sequence>MLKWLSSFALPQHRTILLCALDSCSDPHHLRQILARAVSSGLWFEPFVSARIVAAFAASDLSFAQFAFDASPRRSAFSYTAMIRAHSAGPAPSNSLYIFSCMLHSGLYPDRFVFPFLLRATARCRSPVSAVHAMAARHGLDEDPHVVTSLLHSYGSCGLFDSARKVFDEKTQRTEVNWCAIISCFARSGQHSLLHDGISLFGQLISTGGRPNGDIVIAALSCCAGLGSMSQGKALHALFFRHLTDLSVELGTALINMYGRCGGLTAARKVFDEIRYKDSSTWTAMIGGLAMNGHGEEALTFFSGMVDRRFWPDSITFTAVLNACSHAGLVETGIKLFKDMKEVYGIEARMEHYGAVVDMLGRAGMLEQAGQVVASMPFAPNRVVWGSLLHACAVLGEPRYWEMLEKRFLELGLTVEQDEDEKVVVDVGFLVGLSNVYAGTCRWQKVGTVREKMVARGVKKEIAFSLLEVDGRTHRFLVYLNDVKNDSKLIILKLKRVESI</sequence>
<dbReference type="PANTHER" id="PTHR47926:SF537">
    <property type="entry name" value="PENTACOTRIPEPTIDE-REPEAT REGION OF PRORP DOMAIN-CONTAINING PROTEIN"/>
    <property type="match status" value="1"/>
</dbReference>
<name>A0A835U340_VANPL</name>
<evidence type="ECO:0000256" key="1">
    <source>
        <dbReference type="ARBA" id="ARBA00022737"/>
    </source>
</evidence>
<evidence type="ECO:0000313" key="3">
    <source>
        <dbReference type="EMBL" id="KAG0447068.1"/>
    </source>
</evidence>
<protein>
    <recommendedName>
        <fullName evidence="5">Pentatricopeptide repeat-containing protein</fullName>
    </recommendedName>
</protein>
<gene>
    <name evidence="3" type="ORF">HPP92_028514</name>
</gene>